<sequence>MMAAKLKGINEAIARTSQIVDEIIATKAVRALKSATYIIRTESATLTPIDTSTLINSQFDTVEVSGTRITGKVGYSAKYALYVHNASGKLAGKPRSNGNGTYWSPGGEPQFLAKAAQRTKDLVDGVIKKEMKL</sequence>
<dbReference type="EMBL" id="MK759854">
    <property type="protein sequence ID" value="QCQ57289.1"/>
    <property type="molecule type" value="Genomic_DNA"/>
</dbReference>
<dbReference type="GeneID" id="64469884"/>
<name>A0A4P8MWC2_9CAUD</name>
<dbReference type="RefSeq" id="YP_010054202.1">
    <property type="nucleotide sequence ID" value="NC_054650.1"/>
</dbReference>
<reference evidence="1 2" key="1">
    <citation type="submission" date="2019-04" db="EMBL/GenBank/DDBJ databases">
        <title>The complete genome of Shigella Siphoviridae phage DS8.</title>
        <authorList>
            <person name="Deng Z."/>
            <person name="Lin L."/>
            <person name="Zhang Q."/>
            <person name="Deng X."/>
        </authorList>
    </citation>
    <scope>NUCLEOTIDE SEQUENCE [LARGE SCALE GENOMIC DNA]</scope>
</reference>
<evidence type="ECO:0000313" key="2">
    <source>
        <dbReference type="Proteomes" id="UP000299095"/>
    </source>
</evidence>
<evidence type="ECO:0000313" key="1">
    <source>
        <dbReference type="EMBL" id="QCQ57289.1"/>
    </source>
</evidence>
<dbReference type="KEGG" id="vg:64469884"/>
<protein>
    <submittedName>
        <fullName evidence="1">Putative tail-component</fullName>
    </submittedName>
</protein>
<organism evidence="1 2">
    <name type="scientific">Shigella phage DS8</name>
    <dbReference type="NCBI Taxonomy" id="2565502"/>
    <lineage>
        <taxon>Viruses</taxon>
        <taxon>Duplodnaviria</taxon>
        <taxon>Heunggongvirae</taxon>
        <taxon>Uroviricota</taxon>
        <taxon>Caudoviricetes</taxon>
        <taxon>Deseoctovirus</taxon>
        <taxon>Deseoctovirus DS8</taxon>
    </lineage>
</organism>
<keyword evidence="2" id="KW-1185">Reference proteome</keyword>
<dbReference type="Proteomes" id="UP000299095">
    <property type="component" value="Segment"/>
</dbReference>
<proteinExistence type="predicted"/>
<accession>A0A4P8MWC2</accession>